<gene>
    <name evidence="1" type="ORF">SAMN04488132_10736</name>
</gene>
<reference evidence="1 2" key="1">
    <citation type="submission" date="2017-02" db="EMBL/GenBank/DDBJ databases">
        <authorList>
            <person name="Peterson S.W."/>
        </authorList>
    </citation>
    <scope>NUCLEOTIDE SEQUENCE [LARGE SCALE GENOMIC DNA]</scope>
    <source>
        <strain evidence="1 2">DSM 22335</strain>
    </source>
</reference>
<dbReference type="AlphaFoldDB" id="A0A1T4PYG1"/>
<proteinExistence type="predicted"/>
<organism evidence="1 2">
    <name type="scientific">Sediminibacterium ginsengisoli</name>
    <dbReference type="NCBI Taxonomy" id="413434"/>
    <lineage>
        <taxon>Bacteria</taxon>
        <taxon>Pseudomonadati</taxon>
        <taxon>Bacteroidota</taxon>
        <taxon>Chitinophagia</taxon>
        <taxon>Chitinophagales</taxon>
        <taxon>Chitinophagaceae</taxon>
        <taxon>Sediminibacterium</taxon>
    </lineage>
</organism>
<evidence type="ECO:0000313" key="1">
    <source>
        <dbReference type="EMBL" id="SJZ96543.1"/>
    </source>
</evidence>
<sequence>MKPFVLTIIAFALLMCLISCKEKNEDISTSVNKNGAIETSVEVKHLDEQHDLLITTHRVWVKNELSKAFIYQDTVPSLGKTFAEAENSEGETKNVWINKAYEIFITVK</sequence>
<keyword evidence="2" id="KW-1185">Reference proteome</keyword>
<dbReference type="EMBL" id="FUWH01000007">
    <property type="protein sequence ID" value="SJZ96543.1"/>
    <property type="molecule type" value="Genomic_DNA"/>
</dbReference>
<protein>
    <submittedName>
        <fullName evidence="1">Uncharacterized protein</fullName>
    </submittedName>
</protein>
<dbReference type="STRING" id="413434.SAMN04488132_10736"/>
<name>A0A1T4PYG1_9BACT</name>
<accession>A0A1T4PYG1</accession>
<evidence type="ECO:0000313" key="2">
    <source>
        <dbReference type="Proteomes" id="UP000190888"/>
    </source>
</evidence>
<dbReference type="Proteomes" id="UP000190888">
    <property type="component" value="Unassembled WGS sequence"/>
</dbReference>